<accession>A0AAV2RDN4</accession>
<feature type="region of interest" description="Disordered" evidence="1">
    <location>
        <begin position="144"/>
        <end position="179"/>
    </location>
</feature>
<dbReference type="EMBL" id="CAXKWB010018507">
    <property type="protein sequence ID" value="CAL4120925.1"/>
    <property type="molecule type" value="Genomic_DNA"/>
</dbReference>
<proteinExistence type="predicted"/>
<evidence type="ECO:0000256" key="1">
    <source>
        <dbReference type="SAM" id="MobiDB-lite"/>
    </source>
</evidence>
<sequence length="179" mass="21017">MLIDGLENHAPVIMQASLDNITLPNTENIDLLFSDDIKYQQYQNHIKDKKKEKNIFDNSAETFIGDTNKYDKSKIIKTDTKFQNQKVNPKFKYPKKVGEKKANHKSEEESDLFVMIDDENNINPIEEKIENTKSIYKNISELKSYKYHKSENEKDPTPDEKEENENSILENQDLEKLED</sequence>
<protein>
    <submittedName>
        <fullName evidence="2">Uncharacterized protein</fullName>
    </submittedName>
</protein>
<evidence type="ECO:0000313" key="2">
    <source>
        <dbReference type="EMBL" id="CAL4120925.1"/>
    </source>
</evidence>
<gene>
    <name evidence="2" type="ORF">MNOR_LOCUS22210</name>
</gene>
<keyword evidence="3" id="KW-1185">Reference proteome</keyword>
<organism evidence="2 3">
    <name type="scientific">Meganyctiphanes norvegica</name>
    <name type="common">Northern krill</name>
    <name type="synonym">Thysanopoda norvegica</name>
    <dbReference type="NCBI Taxonomy" id="48144"/>
    <lineage>
        <taxon>Eukaryota</taxon>
        <taxon>Metazoa</taxon>
        <taxon>Ecdysozoa</taxon>
        <taxon>Arthropoda</taxon>
        <taxon>Crustacea</taxon>
        <taxon>Multicrustacea</taxon>
        <taxon>Malacostraca</taxon>
        <taxon>Eumalacostraca</taxon>
        <taxon>Eucarida</taxon>
        <taxon>Euphausiacea</taxon>
        <taxon>Euphausiidae</taxon>
        <taxon>Meganyctiphanes</taxon>
    </lineage>
</organism>
<dbReference type="AlphaFoldDB" id="A0AAV2RDN4"/>
<feature type="compositionally biased region" description="Basic and acidic residues" evidence="1">
    <location>
        <begin position="148"/>
        <end position="159"/>
    </location>
</feature>
<dbReference type="Proteomes" id="UP001497623">
    <property type="component" value="Unassembled WGS sequence"/>
</dbReference>
<name>A0AAV2RDN4_MEGNR</name>
<reference evidence="2 3" key="1">
    <citation type="submission" date="2024-05" db="EMBL/GenBank/DDBJ databases">
        <authorList>
            <person name="Wallberg A."/>
        </authorList>
    </citation>
    <scope>NUCLEOTIDE SEQUENCE [LARGE SCALE GENOMIC DNA]</scope>
</reference>
<comment type="caution">
    <text evidence="2">The sequence shown here is derived from an EMBL/GenBank/DDBJ whole genome shotgun (WGS) entry which is preliminary data.</text>
</comment>
<evidence type="ECO:0000313" key="3">
    <source>
        <dbReference type="Proteomes" id="UP001497623"/>
    </source>
</evidence>